<protein>
    <submittedName>
        <fullName evidence="10">ATP-binding cassette, subfamily B</fullName>
    </submittedName>
</protein>
<evidence type="ECO:0000256" key="2">
    <source>
        <dbReference type="ARBA" id="ARBA00022692"/>
    </source>
</evidence>
<name>A0A1G8BEG8_9PSEU</name>
<dbReference type="EMBL" id="FNCC01000019">
    <property type="protein sequence ID" value="SDH31625.1"/>
    <property type="molecule type" value="Genomic_DNA"/>
</dbReference>
<gene>
    <name evidence="10" type="ORF">SAMN05216553_11932</name>
</gene>
<dbReference type="OrthoDB" id="9806127at2"/>
<dbReference type="RefSeq" id="WP_090058327.1">
    <property type="nucleotide sequence ID" value="NZ_FNCC01000019.1"/>
</dbReference>
<evidence type="ECO:0000256" key="5">
    <source>
        <dbReference type="ARBA" id="ARBA00022989"/>
    </source>
</evidence>
<dbReference type="AlphaFoldDB" id="A0A1G8BEG8"/>
<sequence>MRSVLIAARDLLARGHRQSPLKTWTAVVLMLASGAMLPLAALTTGTLLDAALAGQRGTAITTGVVVAVLLMGGVTLSHFAHIAYFELAERDLVDYDVELIGLANGSSGLDVHETPEHADRLAVLEEEVPNVRMAMKALMTTASLLVAMSLTAVLLAVVHPLLLALPVVAVPALLAGKRAEQVVDDARTAAAEPSRLARSAFRLAVSASSAKELRVYRLGADVRRRHAELWDAATDVLGKAHSKATLLRAFGQLWFAIGYVGAVLLVVWEATTGRLSAGAVVLVVVLAFQVNVQVATAVALLPALRRFAFVDQRMRELRAAVSGNEHERPGGAVPPPDRLREGIRLDGVSLTYPGGAAPVLRDVDLTLAAGTTVAVVGENGAGKTSLVKLLCGFHRPTGGTITVDGVDLADIGVTAWRERIAAGFQDFVRYEFTAREAVGLGDLPRIDSHREVEEALGRAGAQDLVPRLPDGLDTRLGTSYAPGVDLSGGQWQKLALGRAFMRERPLLLVLDEPTAALDAKAEHALFSRYAAQATRYAAECGTVTVLVSHRFSTVRMADLIVVVDGGRIAEAGTHAELVARGGLYSQLYGLQARAYR</sequence>
<keyword evidence="6 7" id="KW-0472">Membrane</keyword>
<dbReference type="PROSITE" id="PS50893">
    <property type="entry name" value="ABC_TRANSPORTER_2"/>
    <property type="match status" value="1"/>
</dbReference>
<evidence type="ECO:0000313" key="10">
    <source>
        <dbReference type="EMBL" id="SDH31625.1"/>
    </source>
</evidence>
<dbReference type="InterPro" id="IPR011527">
    <property type="entry name" value="ABC1_TM_dom"/>
</dbReference>
<dbReference type="GO" id="GO:0016887">
    <property type="term" value="F:ATP hydrolysis activity"/>
    <property type="evidence" value="ECO:0007669"/>
    <property type="project" value="InterPro"/>
</dbReference>
<accession>A0A1G8BEG8</accession>
<dbReference type="InterPro" id="IPR003593">
    <property type="entry name" value="AAA+_ATPase"/>
</dbReference>
<dbReference type="STRING" id="200378.SAMN05216553_11932"/>
<dbReference type="GO" id="GO:0015421">
    <property type="term" value="F:ABC-type oligopeptide transporter activity"/>
    <property type="evidence" value="ECO:0007669"/>
    <property type="project" value="TreeGrafter"/>
</dbReference>
<evidence type="ECO:0000256" key="6">
    <source>
        <dbReference type="ARBA" id="ARBA00023136"/>
    </source>
</evidence>
<dbReference type="InterPro" id="IPR003439">
    <property type="entry name" value="ABC_transporter-like_ATP-bd"/>
</dbReference>
<feature type="domain" description="ABC transmembrane type-1" evidence="9">
    <location>
        <begin position="24"/>
        <end position="306"/>
    </location>
</feature>
<keyword evidence="5 7" id="KW-1133">Transmembrane helix</keyword>
<evidence type="ECO:0000256" key="4">
    <source>
        <dbReference type="ARBA" id="ARBA00022840"/>
    </source>
</evidence>
<dbReference type="Gene3D" id="1.20.1560.10">
    <property type="entry name" value="ABC transporter type 1, transmembrane domain"/>
    <property type="match status" value="1"/>
</dbReference>
<dbReference type="InterPro" id="IPR017871">
    <property type="entry name" value="ABC_transporter-like_CS"/>
</dbReference>
<keyword evidence="3" id="KW-0547">Nucleotide-binding</keyword>
<evidence type="ECO:0000259" key="9">
    <source>
        <dbReference type="PROSITE" id="PS50929"/>
    </source>
</evidence>
<dbReference type="SUPFAM" id="SSF90123">
    <property type="entry name" value="ABC transporter transmembrane region"/>
    <property type="match status" value="1"/>
</dbReference>
<dbReference type="Pfam" id="PF00005">
    <property type="entry name" value="ABC_tran"/>
    <property type="match status" value="1"/>
</dbReference>
<feature type="transmembrane region" description="Helical" evidence="7">
    <location>
        <begin position="142"/>
        <end position="168"/>
    </location>
</feature>
<dbReference type="PROSITE" id="PS00211">
    <property type="entry name" value="ABC_TRANSPORTER_1"/>
    <property type="match status" value="1"/>
</dbReference>
<evidence type="ECO:0000256" key="1">
    <source>
        <dbReference type="ARBA" id="ARBA00004651"/>
    </source>
</evidence>
<dbReference type="InterPro" id="IPR027417">
    <property type="entry name" value="P-loop_NTPase"/>
</dbReference>
<dbReference type="InterPro" id="IPR036640">
    <property type="entry name" value="ABC1_TM_sf"/>
</dbReference>
<dbReference type="Gene3D" id="3.40.50.300">
    <property type="entry name" value="P-loop containing nucleotide triphosphate hydrolases"/>
    <property type="match status" value="1"/>
</dbReference>
<feature type="transmembrane region" description="Helical" evidence="7">
    <location>
        <begin position="24"/>
        <end position="48"/>
    </location>
</feature>
<proteinExistence type="predicted"/>
<feature type="domain" description="ABC transporter" evidence="8">
    <location>
        <begin position="343"/>
        <end position="590"/>
    </location>
</feature>
<dbReference type="PROSITE" id="PS50929">
    <property type="entry name" value="ABC_TM1F"/>
    <property type="match status" value="1"/>
</dbReference>
<feature type="transmembrane region" description="Helical" evidence="7">
    <location>
        <begin position="60"/>
        <end position="84"/>
    </location>
</feature>
<dbReference type="GO" id="GO:0005524">
    <property type="term" value="F:ATP binding"/>
    <property type="evidence" value="ECO:0007669"/>
    <property type="project" value="UniProtKB-KW"/>
</dbReference>
<evidence type="ECO:0000313" key="11">
    <source>
        <dbReference type="Proteomes" id="UP000199623"/>
    </source>
</evidence>
<keyword evidence="11" id="KW-1185">Reference proteome</keyword>
<evidence type="ECO:0000256" key="3">
    <source>
        <dbReference type="ARBA" id="ARBA00022741"/>
    </source>
</evidence>
<dbReference type="PANTHER" id="PTHR43394:SF1">
    <property type="entry name" value="ATP-BINDING CASSETTE SUB-FAMILY B MEMBER 10, MITOCHONDRIAL"/>
    <property type="match status" value="1"/>
</dbReference>
<dbReference type="Proteomes" id="UP000199623">
    <property type="component" value="Unassembled WGS sequence"/>
</dbReference>
<comment type="subcellular location">
    <subcellularLocation>
        <location evidence="1">Cell membrane</location>
        <topology evidence="1">Multi-pass membrane protein</topology>
    </subcellularLocation>
</comment>
<dbReference type="PANTHER" id="PTHR43394">
    <property type="entry name" value="ATP-DEPENDENT PERMEASE MDL1, MITOCHONDRIAL"/>
    <property type="match status" value="1"/>
</dbReference>
<keyword evidence="4 10" id="KW-0067">ATP-binding</keyword>
<organism evidence="10 11">
    <name type="scientific">Lentzea fradiae</name>
    <dbReference type="NCBI Taxonomy" id="200378"/>
    <lineage>
        <taxon>Bacteria</taxon>
        <taxon>Bacillati</taxon>
        <taxon>Actinomycetota</taxon>
        <taxon>Actinomycetes</taxon>
        <taxon>Pseudonocardiales</taxon>
        <taxon>Pseudonocardiaceae</taxon>
        <taxon>Lentzea</taxon>
    </lineage>
</organism>
<dbReference type="InterPro" id="IPR039421">
    <property type="entry name" value="Type_1_exporter"/>
</dbReference>
<reference evidence="11" key="1">
    <citation type="submission" date="2016-10" db="EMBL/GenBank/DDBJ databases">
        <authorList>
            <person name="Varghese N."/>
            <person name="Submissions S."/>
        </authorList>
    </citation>
    <scope>NUCLEOTIDE SEQUENCE [LARGE SCALE GENOMIC DNA]</scope>
    <source>
        <strain evidence="11">CGMCC 4.3506</strain>
    </source>
</reference>
<evidence type="ECO:0000259" key="8">
    <source>
        <dbReference type="PROSITE" id="PS50893"/>
    </source>
</evidence>
<keyword evidence="2 7" id="KW-0812">Transmembrane</keyword>
<evidence type="ECO:0000256" key="7">
    <source>
        <dbReference type="SAM" id="Phobius"/>
    </source>
</evidence>
<dbReference type="SUPFAM" id="SSF52540">
    <property type="entry name" value="P-loop containing nucleoside triphosphate hydrolases"/>
    <property type="match status" value="1"/>
</dbReference>
<dbReference type="SMART" id="SM00382">
    <property type="entry name" value="AAA"/>
    <property type="match status" value="1"/>
</dbReference>
<dbReference type="GO" id="GO:0005886">
    <property type="term" value="C:plasma membrane"/>
    <property type="evidence" value="ECO:0007669"/>
    <property type="project" value="UniProtKB-SubCell"/>
</dbReference>
<feature type="transmembrane region" description="Helical" evidence="7">
    <location>
        <begin position="249"/>
        <end position="268"/>
    </location>
</feature>
<feature type="transmembrane region" description="Helical" evidence="7">
    <location>
        <begin position="280"/>
        <end position="304"/>
    </location>
</feature>